<evidence type="ECO:0000313" key="15">
    <source>
        <dbReference type="EMBL" id="OLP07307.1"/>
    </source>
</evidence>
<feature type="transmembrane region" description="Helical" evidence="14">
    <location>
        <begin position="124"/>
        <end position="142"/>
    </location>
</feature>
<proteinExistence type="inferred from homology"/>
<feature type="transmembrane region" description="Helical" evidence="14">
    <location>
        <begin position="463"/>
        <end position="482"/>
    </location>
</feature>
<dbReference type="PANTHER" id="PTHR13285">
    <property type="entry name" value="ACYLTRANSFERASE"/>
    <property type="match status" value="1"/>
</dbReference>
<comment type="subcellular location">
    <subcellularLocation>
        <location evidence="1">Cell membrane</location>
        <topology evidence="1">Multi-pass membrane protein</topology>
    </subcellularLocation>
</comment>
<evidence type="ECO:0000256" key="13">
    <source>
        <dbReference type="PIRNR" id="PIRNR016636"/>
    </source>
</evidence>
<evidence type="ECO:0000256" key="2">
    <source>
        <dbReference type="ARBA" id="ARBA00005182"/>
    </source>
</evidence>
<comment type="similarity">
    <text evidence="3 13">Belongs to the membrane-bound acyltransferase family.</text>
</comment>
<evidence type="ECO:0000313" key="16">
    <source>
        <dbReference type="Proteomes" id="UP000185911"/>
    </source>
</evidence>
<dbReference type="RefSeq" id="WP_075585656.1">
    <property type="nucleotide sequence ID" value="NZ_MSYM01000008.1"/>
</dbReference>
<accession>A0A1Q8YH70</accession>
<evidence type="ECO:0000256" key="11">
    <source>
        <dbReference type="ARBA" id="ARBA00023315"/>
    </source>
</evidence>
<dbReference type="Proteomes" id="UP000185911">
    <property type="component" value="Unassembled WGS sequence"/>
</dbReference>
<keyword evidence="6 13" id="KW-0808">Transferase</keyword>
<dbReference type="PIRSF" id="PIRSF500217">
    <property type="entry name" value="AlgI"/>
    <property type="match status" value="1"/>
</dbReference>
<evidence type="ECO:0000256" key="7">
    <source>
        <dbReference type="ARBA" id="ARBA00022692"/>
    </source>
</evidence>
<comment type="caution">
    <text evidence="15">The sequence shown here is derived from an EMBL/GenBank/DDBJ whole genome shotgun (WGS) entry which is preliminary data.</text>
</comment>
<evidence type="ECO:0000256" key="3">
    <source>
        <dbReference type="ARBA" id="ARBA00010323"/>
    </source>
</evidence>
<keyword evidence="11 13" id="KW-0012">Acyltransferase</keyword>
<organism evidence="15 16">
    <name type="scientific">Rhodoferax antarcticus ANT.BR</name>
    <dbReference type="NCBI Taxonomy" id="1111071"/>
    <lineage>
        <taxon>Bacteria</taxon>
        <taxon>Pseudomonadati</taxon>
        <taxon>Pseudomonadota</taxon>
        <taxon>Betaproteobacteria</taxon>
        <taxon>Burkholderiales</taxon>
        <taxon>Comamonadaceae</taxon>
        <taxon>Rhodoferax</taxon>
    </lineage>
</organism>
<name>A0A1Q8YH70_9BURK</name>
<keyword evidence="10 13" id="KW-0472">Membrane</keyword>
<evidence type="ECO:0000256" key="4">
    <source>
        <dbReference type="ARBA" id="ARBA00016084"/>
    </source>
</evidence>
<evidence type="ECO:0000256" key="14">
    <source>
        <dbReference type="SAM" id="Phobius"/>
    </source>
</evidence>
<sequence>MLFTTAAFICYFLPVVWAGFFVIGRLSHRGAALWLLVASVFFYGYWMPTFTFLLLASIAANYWVGSRIAAAADSDSARHTQLAKRWMVAGVAANLALLSYFKYANFFVDSLNQALGMQWDMARVILPIGISFFTFTQIAYLVDTWKKGVRERNLVHYGLFVTYFPHLIAGPVLHHAQMMPQFRQAATYRLNTGNLTAGLAIFAIGLFKKVVLADGVSPYADPIFQAADAGLLVDGPEAWLGALAYTFQLYFDFSGYSDMAIGLSWMFNVRLPFNFNSPYKATNISEFWRRWHMTLSQFLRDYLYISLGGNRYGVKRRYVNLMVTMVLGGLWHGASWSFVVWGFLHGLYLGINHAFRAMCSENMLKKLSANKVFTALAWALTMLAVVAAWVVFRAETLQGAGIVLNGMAGLADTTAVHTSLWNAGLTLSRGLAWCGALGALAVAAPNSNQIGNWLLGVCNSRPAVRAFVAGCGLAAIALLLVVNITRQSVSAFIYFNF</sequence>
<dbReference type="GO" id="GO:0042121">
    <property type="term" value="P:alginic acid biosynthetic process"/>
    <property type="evidence" value="ECO:0007669"/>
    <property type="project" value="UniProtKB-KW"/>
</dbReference>
<keyword evidence="5 13" id="KW-1003">Cell membrane</keyword>
<evidence type="ECO:0000256" key="8">
    <source>
        <dbReference type="ARBA" id="ARBA00022841"/>
    </source>
</evidence>
<evidence type="ECO:0000256" key="1">
    <source>
        <dbReference type="ARBA" id="ARBA00004651"/>
    </source>
</evidence>
<keyword evidence="7 14" id="KW-0812">Transmembrane</keyword>
<keyword evidence="16" id="KW-1185">Reference proteome</keyword>
<evidence type="ECO:0000256" key="9">
    <source>
        <dbReference type="ARBA" id="ARBA00022989"/>
    </source>
</evidence>
<feature type="transmembrane region" description="Helical" evidence="14">
    <location>
        <begin position="86"/>
        <end position="104"/>
    </location>
</feature>
<evidence type="ECO:0000256" key="12">
    <source>
        <dbReference type="ARBA" id="ARBA00031030"/>
    </source>
</evidence>
<reference evidence="15 16" key="1">
    <citation type="submission" date="2017-01" db="EMBL/GenBank/DDBJ databases">
        <title>Genome sequence of Rhodoferax antarcticus ANT.BR, a psychrophilic purple nonsulfur bacterium from an Antarctic microbial mat.</title>
        <authorList>
            <person name="Baker J."/>
            <person name="Riester C."/>
            <person name="Skinner B."/>
            <person name="Newell A."/>
            <person name="Swingley W."/>
            <person name="Madigan M."/>
            <person name="Jung D."/>
            <person name="Asao M."/>
            <person name="Chen M."/>
            <person name="Loughlin P."/>
            <person name="Pan H."/>
            <person name="Lin S."/>
            <person name="Li N."/>
            <person name="Shaw J."/>
            <person name="Prado M."/>
            <person name="Sherman C."/>
            <person name="Li X."/>
            <person name="Tang J."/>
            <person name="Blankenship R."/>
            <person name="Zhao T."/>
            <person name="Touchman J."/>
            <person name="Sattley M."/>
        </authorList>
    </citation>
    <scope>NUCLEOTIDE SEQUENCE [LARGE SCALE GENOMIC DNA]</scope>
    <source>
        <strain evidence="15 16">ANT.BR</strain>
    </source>
</reference>
<dbReference type="STRING" id="81479.RA876_00390"/>
<dbReference type="GO" id="GO:0016746">
    <property type="term" value="F:acyltransferase activity"/>
    <property type="evidence" value="ECO:0007669"/>
    <property type="project" value="UniProtKB-KW"/>
</dbReference>
<dbReference type="InterPro" id="IPR004299">
    <property type="entry name" value="MBOAT_fam"/>
</dbReference>
<keyword evidence="8" id="KW-0016">Alginate biosynthesis</keyword>
<evidence type="ECO:0000256" key="10">
    <source>
        <dbReference type="ARBA" id="ARBA00023136"/>
    </source>
</evidence>
<dbReference type="GO" id="GO:0005886">
    <property type="term" value="C:plasma membrane"/>
    <property type="evidence" value="ECO:0007669"/>
    <property type="project" value="UniProtKB-SubCell"/>
</dbReference>
<feature type="transmembrane region" description="Helical" evidence="14">
    <location>
        <begin position="42"/>
        <end position="65"/>
    </location>
</feature>
<keyword evidence="9 14" id="KW-1133">Transmembrane helix</keyword>
<protein>
    <recommendedName>
        <fullName evidence="4">Probable alginate O-acetylase AlgI</fullName>
    </recommendedName>
    <alternativeName>
        <fullName evidence="12">Alginate biosynthesis protein AlgI</fullName>
    </alternativeName>
</protein>
<dbReference type="PIRSF" id="PIRSF016636">
    <property type="entry name" value="AlgI_DltB"/>
    <property type="match status" value="1"/>
</dbReference>
<feature type="transmembrane region" description="Helical" evidence="14">
    <location>
        <begin position="154"/>
        <end position="173"/>
    </location>
</feature>
<dbReference type="InterPro" id="IPR051085">
    <property type="entry name" value="MB_O-acyltransferase"/>
</dbReference>
<dbReference type="EMBL" id="MSYM01000008">
    <property type="protein sequence ID" value="OLP07307.1"/>
    <property type="molecule type" value="Genomic_DNA"/>
</dbReference>
<evidence type="ECO:0000256" key="6">
    <source>
        <dbReference type="ARBA" id="ARBA00022679"/>
    </source>
</evidence>
<dbReference type="Pfam" id="PF03062">
    <property type="entry name" value="MBOAT"/>
    <property type="match status" value="1"/>
</dbReference>
<comment type="pathway">
    <text evidence="2">Glycan biosynthesis; alginate biosynthesis.</text>
</comment>
<feature type="transmembrane region" description="Helical" evidence="14">
    <location>
        <begin position="372"/>
        <end position="392"/>
    </location>
</feature>
<gene>
    <name evidence="15" type="ORF">BLL52_1137</name>
</gene>
<dbReference type="InterPro" id="IPR024194">
    <property type="entry name" value="Ac/AlaTfrase_AlgI/DltB"/>
</dbReference>
<dbReference type="InterPro" id="IPR028362">
    <property type="entry name" value="AlgI"/>
</dbReference>
<evidence type="ECO:0000256" key="5">
    <source>
        <dbReference type="ARBA" id="ARBA00022475"/>
    </source>
</evidence>
<dbReference type="PANTHER" id="PTHR13285:SF23">
    <property type="entry name" value="TEICHOIC ACID D-ALANYLTRANSFERASE"/>
    <property type="match status" value="1"/>
</dbReference>
<dbReference type="AlphaFoldDB" id="A0A1Q8YH70"/>